<keyword evidence="2" id="KW-1133">Transmembrane helix</keyword>
<keyword evidence="4" id="KW-1185">Reference proteome</keyword>
<organism evidence="3 4">
    <name type="scientific">Lactobacillus ultunensis DSM 16047</name>
    <dbReference type="NCBI Taxonomy" id="525365"/>
    <lineage>
        <taxon>Bacteria</taxon>
        <taxon>Bacillati</taxon>
        <taxon>Bacillota</taxon>
        <taxon>Bacilli</taxon>
        <taxon>Lactobacillales</taxon>
        <taxon>Lactobacillaceae</taxon>
        <taxon>Lactobacillus</taxon>
    </lineage>
</organism>
<gene>
    <name evidence="3" type="ORF">HMPREF0548_0698</name>
</gene>
<evidence type="ECO:0000313" key="3">
    <source>
        <dbReference type="EMBL" id="EEJ72462.1"/>
    </source>
</evidence>
<evidence type="ECO:0000313" key="4">
    <source>
        <dbReference type="Proteomes" id="UP000005583"/>
    </source>
</evidence>
<name>C2EM02_9LACO</name>
<dbReference type="STRING" id="525365.HMPREF0548_0698"/>
<dbReference type="AlphaFoldDB" id="C2EM02"/>
<comment type="caution">
    <text evidence="3">The sequence shown here is derived from an EMBL/GenBank/DDBJ whole genome shotgun (WGS) entry which is preliminary data.</text>
</comment>
<feature type="region of interest" description="Disordered" evidence="1">
    <location>
        <begin position="139"/>
        <end position="169"/>
    </location>
</feature>
<dbReference type="GO" id="GO:0003677">
    <property type="term" value="F:DNA binding"/>
    <property type="evidence" value="ECO:0007669"/>
    <property type="project" value="InterPro"/>
</dbReference>
<evidence type="ECO:0008006" key="5">
    <source>
        <dbReference type="Google" id="ProtNLM"/>
    </source>
</evidence>
<dbReference type="EMBL" id="ACGU01000036">
    <property type="protein sequence ID" value="EEJ72462.1"/>
    <property type="molecule type" value="Genomic_DNA"/>
</dbReference>
<reference evidence="3 4" key="1">
    <citation type="submission" date="2009-01" db="EMBL/GenBank/DDBJ databases">
        <authorList>
            <person name="Qin X."/>
            <person name="Bachman B."/>
            <person name="Battles P."/>
            <person name="Bell A."/>
            <person name="Bess C."/>
            <person name="Bickham C."/>
            <person name="Chaboub L."/>
            <person name="Chen D."/>
            <person name="Coyle M."/>
            <person name="Deiros D.R."/>
            <person name="Dinh H."/>
            <person name="Forbes L."/>
            <person name="Fowler G."/>
            <person name="Francisco L."/>
            <person name="Fu Q."/>
            <person name="Gubbala S."/>
            <person name="Hale W."/>
            <person name="Han Y."/>
            <person name="Hemphill L."/>
            <person name="Highlander S.K."/>
            <person name="Hirani K."/>
            <person name="Hogues M."/>
            <person name="Jackson L."/>
            <person name="Jakkamsetti A."/>
            <person name="Javaid M."/>
            <person name="Jiang H."/>
            <person name="Korchina V."/>
            <person name="Kovar C."/>
            <person name="Lara F."/>
            <person name="Lee S."/>
            <person name="Mata R."/>
            <person name="Mathew T."/>
            <person name="Moen C."/>
            <person name="Morales K."/>
            <person name="Munidasa M."/>
            <person name="Nazareth L."/>
            <person name="Ngo R."/>
            <person name="Nguyen L."/>
            <person name="Okwuonu G."/>
            <person name="Ongeri F."/>
            <person name="Patil S."/>
            <person name="Petrosino J."/>
            <person name="Pham C."/>
            <person name="Pham P."/>
            <person name="Pu L.-L."/>
            <person name="Puazo M."/>
            <person name="Raj R."/>
            <person name="Reid J."/>
            <person name="Rouhana J."/>
            <person name="Saada N."/>
            <person name="Shang Y."/>
            <person name="Simmons D."/>
            <person name="Thornton R."/>
            <person name="Warren J."/>
            <person name="Weissenberger G."/>
            <person name="Zhang J."/>
            <person name="Zhang L."/>
            <person name="Zhou C."/>
            <person name="Zhu D."/>
            <person name="Muzny D."/>
            <person name="Worley K."/>
            <person name="Gibbs R."/>
        </authorList>
    </citation>
    <scope>NUCLEOTIDE SEQUENCE [LARGE SCALE GENOMIC DNA]</scope>
    <source>
        <strain evidence="3 4">DSM 16047</strain>
    </source>
</reference>
<dbReference type="InterPro" id="IPR001387">
    <property type="entry name" value="Cro/C1-type_HTH"/>
</dbReference>
<dbReference type="PATRIC" id="fig|525365.8.peg.1685"/>
<dbReference type="Pfam" id="PF13413">
    <property type="entry name" value="HTH_25"/>
    <property type="match status" value="1"/>
</dbReference>
<dbReference type="PANTHER" id="PTHR34475">
    <property type="match status" value="1"/>
</dbReference>
<dbReference type="OrthoDB" id="9797543at2"/>
<dbReference type="InterPro" id="IPR050400">
    <property type="entry name" value="Bact_Cytoskel_RodZ"/>
</dbReference>
<evidence type="ECO:0000256" key="1">
    <source>
        <dbReference type="SAM" id="MobiDB-lite"/>
    </source>
</evidence>
<dbReference type="CDD" id="cd00093">
    <property type="entry name" value="HTH_XRE"/>
    <property type="match status" value="1"/>
</dbReference>
<feature type="compositionally biased region" description="Low complexity" evidence="1">
    <location>
        <begin position="282"/>
        <end position="380"/>
    </location>
</feature>
<dbReference type="eggNOG" id="COG1426">
    <property type="taxonomic scope" value="Bacteria"/>
</dbReference>
<dbReference type="PANTHER" id="PTHR34475:SF1">
    <property type="entry name" value="CYTOSKELETON PROTEIN RODZ"/>
    <property type="match status" value="1"/>
</dbReference>
<dbReference type="Gene3D" id="1.10.260.40">
    <property type="entry name" value="lambda repressor-like DNA-binding domains"/>
    <property type="match status" value="1"/>
</dbReference>
<feature type="transmembrane region" description="Helical" evidence="2">
    <location>
        <begin position="110"/>
        <end position="131"/>
    </location>
</feature>
<dbReference type="SUPFAM" id="SSF47413">
    <property type="entry name" value="lambda repressor-like DNA-binding domains"/>
    <property type="match status" value="1"/>
</dbReference>
<dbReference type="Proteomes" id="UP000005583">
    <property type="component" value="Unassembled WGS sequence"/>
</dbReference>
<feature type="compositionally biased region" description="Low complexity" evidence="1">
    <location>
        <begin position="149"/>
        <end position="160"/>
    </location>
</feature>
<evidence type="ECO:0000256" key="2">
    <source>
        <dbReference type="SAM" id="Phobius"/>
    </source>
</evidence>
<sequence length="380" mass="41852">MTNIGDKLKEAREVKGLSIEDVERITKIQSRYLIAIEKNEFDKLPGDFYVRAFIRQYAQVVGLDGKELLSDYHEDVPEAKPDEYVENSIDNKSEEVHETTDNTKKLWKNYLPRIAIGLGVIILVLVVYVLYAKISSGGHHNETDENNRVTVSSQKSSSSSKKPKKKITVNPVKVKKINNNEYRVIGLKKNRHLTVHAGSTRNISASVSIDGYTTWQSTLIAKQKHIITLPSNAHRVVVTLGNDNGTSITIAGKKIPFVPNNAYRIITLLIGNAKKSVDRTNRLNGQPNNHHNNSNTSSYKNNNNSTGQSSIQSRSNNTNNSTTTQSRHTQSSTTTTQSSQSHTQSSQNTQSSTVQSSTTTQNNGGDTSGNNSSGNGNNGN</sequence>
<feature type="region of interest" description="Disordered" evidence="1">
    <location>
        <begin position="279"/>
        <end position="380"/>
    </location>
</feature>
<protein>
    <recommendedName>
        <fullName evidence="5">DUF4115 domain-containing protein</fullName>
    </recommendedName>
</protein>
<dbReference type="HOGENOM" id="CLU_047530_0_0_9"/>
<dbReference type="InterPro" id="IPR010982">
    <property type="entry name" value="Lambda_DNA-bd_dom_sf"/>
</dbReference>
<dbReference type="RefSeq" id="WP_007125229.1">
    <property type="nucleotide sequence ID" value="NZ_AZFO01000005.1"/>
</dbReference>
<accession>C2EM02</accession>
<proteinExistence type="predicted"/>
<keyword evidence="2" id="KW-0812">Transmembrane</keyword>
<keyword evidence="2" id="KW-0472">Membrane</keyword>